<dbReference type="EMBL" id="BOQP01000032">
    <property type="protein sequence ID" value="GIM77900.1"/>
    <property type="molecule type" value="Genomic_DNA"/>
</dbReference>
<dbReference type="RefSeq" id="WP_213000371.1">
    <property type="nucleotide sequence ID" value="NZ_BAAATW010000022.1"/>
</dbReference>
<accession>A0A919ST73</accession>
<protein>
    <recommendedName>
        <fullName evidence="3">Acylneuraminate cytidylyltransferase</fullName>
    </recommendedName>
</protein>
<dbReference type="SUPFAM" id="SSF53448">
    <property type="entry name" value="Nucleotide-diphospho-sugar transferases"/>
    <property type="match status" value="1"/>
</dbReference>
<keyword evidence="2" id="KW-1185">Reference proteome</keyword>
<dbReference type="GO" id="GO:0005829">
    <property type="term" value="C:cytosol"/>
    <property type="evidence" value="ECO:0007669"/>
    <property type="project" value="TreeGrafter"/>
</dbReference>
<dbReference type="PANTHER" id="PTHR42866:SF1">
    <property type="entry name" value="SPORE COAT POLYSACCHARIDE BIOSYNTHESIS PROTEIN SPSF"/>
    <property type="match status" value="1"/>
</dbReference>
<dbReference type="AlphaFoldDB" id="A0A919ST73"/>
<comment type="caution">
    <text evidence="1">The sequence shown here is derived from an EMBL/GenBank/DDBJ whole genome shotgun (WGS) entry which is preliminary data.</text>
</comment>
<reference evidence="1" key="1">
    <citation type="submission" date="2021-03" db="EMBL/GenBank/DDBJ databases">
        <title>Whole genome shotgun sequence of Actinoplanes consettensis NBRC 14913.</title>
        <authorList>
            <person name="Komaki H."/>
            <person name="Tamura T."/>
        </authorList>
    </citation>
    <scope>NUCLEOTIDE SEQUENCE</scope>
    <source>
        <strain evidence="1">NBRC 14913</strain>
    </source>
</reference>
<evidence type="ECO:0000313" key="1">
    <source>
        <dbReference type="EMBL" id="GIM77900.1"/>
    </source>
</evidence>
<name>A0A919ST73_9ACTN</name>
<dbReference type="PANTHER" id="PTHR42866">
    <property type="entry name" value="3-DEOXY-MANNO-OCTULOSONATE CYTIDYLYLTRANSFERASE"/>
    <property type="match status" value="1"/>
</dbReference>
<dbReference type="Pfam" id="PF02348">
    <property type="entry name" value="CTP_transf_3"/>
    <property type="match status" value="1"/>
</dbReference>
<dbReference type="InterPro" id="IPR029044">
    <property type="entry name" value="Nucleotide-diphossugar_trans"/>
</dbReference>
<dbReference type="Gene3D" id="3.90.550.10">
    <property type="entry name" value="Spore Coat Polysaccharide Biosynthesis Protein SpsA, Chain A"/>
    <property type="match status" value="1"/>
</dbReference>
<evidence type="ECO:0008006" key="3">
    <source>
        <dbReference type="Google" id="ProtNLM"/>
    </source>
</evidence>
<gene>
    <name evidence="1" type="ORF">Aco04nite_57720</name>
</gene>
<sequence length="244" mass="26960">MKTLGIVQARMGSTRLPGKVLRRLGGRTVLDRVVQAARESGVLDDVVVATTVEDRDDAVAAECETLGVAVYRGPVDDVLTRFLGVLDERGDDPDAVLRFTADCPLLDPELIMLAANVFAATPDLDYLSTSIARTLPRGLDVEIVRTEVLRQIDKVATDHHRTHVTSYVYSHPYDYNVLGLTLQPDLSHLRLTLDTEDDWHLIEAVVAHFGDRPVPVRTLADWLADRPELAGINAHVRQKELAQA</sequence>
<dbReference type="Proteomes" id="UP000680865">
    <property type="component" value="Unassembled WGS sequence"/>
</dbReference>
<proteinExistence type="predicted"/>
<evidence type="ECO:0000313" key="2">
    <source>
        <dbReference type="Proteomes" id="UP000680865"/>
    </source>
</evidence>
<organism evidence="1 2">
    <name type="scientific">Winogradskya consettensis</name>
    <dbReference type="NCBI Taxonomy" id="113560"/>
    <lineage>
        <taxon>Bacteria</taxon>
        <taxon>Bacillati</taxon>
        <taxon>Actinomycetota</taxon>
        <taxon>Actinomycetes</taxon>
        <taxon>Micromonosporales</taxon>
        <taxon>Micromonosporaceae</taxon>
        <taxon>Winogradskya</taxon>
    </lineage>
</organism>
<dbReference type="InterPro" id="IPR003329">
    <property type="entry name" value="Cytidylyl_trans"/>
</dbReference>